<accession>A0A4Y3ITA9</accession>
<evidence type="ECO:0000256" key="1">
    <source>
        <dbReference type="ARBA" id="ARBA00022801"/>
    </source>
</evidence>
<gene>
    <name evidence="5" type="ORF">VCO01S_32310</name>
</gene>
<reference evidence="5 6" key="1">
    <citation type="submission" date="2019-06" db="EMBL/GenBank/DDBJ databases">
        <title>Whole genome shotgun sequence of Vibrio comitans NBRC 102076.</title>
        <authorList>
            <person name="Hosoyama A."/>
            <person name="Uohara A."/>
            <person name="Ohji S."/>
            <person name="Ichikawa N."/>
        </authorList>
    </citation>
    <scope>NUCLEOTIDE SEQUENCE [LARGE SCALE GENOMIC DNA]</scope>
    <source>
        <strain evidence="5 6">NBRC 102076</strain>
    </source>
</reference>
<dbReference type="Proteomes" id="UP000318242">
    <property type="component" value="Unassembled WGS sequence"/>
</dbReference>
<dbReference type="InterPro" id="IPR011006">
    <property type="entry name" value="CheY-like_superfamily"/>
</dbReference>
<dbReference type="Gene3D" id="3.40.50.2300">
    <property type="match status" value="1"/>
</dbReference>
<dbReference type="CDD" id="cd19920">
    <property type="entry name" value="REC_PA4781-like"/>
    <property type="match status" value="1"/>
</dbReference>
<dbReference type="RefSeq" id="WP_141272488.1">
    <property type="nucleotide sequence ID" value="NZ_BJLH01000016.1"/>
</dbReference>
<evidence type="ECO:0000259" key="3">
    <source>
        <dbReference type="PROSITE" id="PS50110"/>
    </source>
</evidence>
<dbReference type="PROSITE" id="PS51832">
    <property type="entry name" value="HD_GYP"/>
    <property type="match status" value="1"/>
</dbReference>
<evidence type="ECO:0000313" key="5">
    <source>
        <dbReference type="EMBL" id="GEA62038.1"/>
    </source>
</evidence>
<dbReference type="AlphaFoldDB" id="A0A4Y3ITA9"/>
<dbReference type="SUPFAM" id="SSF52172">
    <property type="entry name" value="CheY-like"/>
    <property type="match status" value="1"/>
</dbReference>
<keyword evidence="6" id="KW-1185">Reference proteome</keyword>
<dbReference type="Pfam" id="PF00072">
    <property type="entry name" value="Response_reg"/>
    <property type="match status" value="1"/>
</dbReference>
<dbReference type="SMART" id="SM00448">
    <property type="entry name" value="REC"/>
    <property type="match status" value="1"/>
</dbReference>
<dbReference type="InterPro" id="IPR052020">
    <property type="entry name" value="Cyclic_di-GMP/3'3'-cGAMP_PDE"/>
</dbReference>
<sequence>MQSDNTHLQSSQDKPLLLIVDDTAENIDVLAGLLKEDYRIRIATNGELALKLARAMPLPDLILLDIMMPEIDGFEVCRQLKSQSNTQHIPIIFVTAKISPEDEIKGLQLGAVDYIGKPIVPPIAKQRIETHLALSNQNKQLYLKVKEQTRVIKQTNVELLKRLGRAAEYKDNETGMHVLRMANYAYILARSCGMSDEHADILKEAAPMHDIGKIGIPDGILLKPGKLDPEEWEVMRTHVQIGVDILGDSEDSKLMEMARTVALTHHEKWDGTGYPNGLEGEYIPLVGRICAIADVFDALTSARPYKQPWSVEEALRFLDEQKNKHFDATLVDLFLRQEPKIREIMRKYAEPDSA</sequence>
<feature type="domain" description="HD-GYP" evidence="4">
    <location>
        <begin position="152"/>
        <end position="350"/>
    </location>
</feature>
<evidence type="ECO:0000259" key="4">
    <source>
        <dbReference type="PROSITE" id="PS51832"/>
    </source>
</evidence>
<dbReference type="PANTHER" id="PTHR45228:SF5">
    <property type="entry name" value="CYCLIC DI-GMP PHOSPHODIESTERASE VC_1348-RELATED"/>
    <property type="match status" value="1"/>
</dbReference>
<dbReference type="Gene3D" id="1.10.3210.10">
    <property type="entry name" value="Hypothetical protein af1432"/>
    <property type="match status" value="1"/>
</dbReference>
<dbReference type="FunFam" id="1.10.3210.10:FF:000018">
    <property type="entry name" value="Two-component system response regulator"/>
    <property type="match status" value="1"/>
</dbReference>
<dbReference type="SMART" id="SM00471">
    <property type="entry name" value="HDc"/>
    <property type="match status" value="1"/>
</dbReference>
<keyword evidence="2" id="KW-0597">Phosphoprotein</keyword>
<dbReference type="InterPro" id="IPR003607">
    <property type="entry name" value="HD/PDEase_dom"/>
</dbReference>
<dbReference type="PROSITE" id="PS50110">
    <property type="entry name" value="RESPONSE_REGULATORY"/>
    <property type="match status" value="1"/>
</dbReference>
<evidence type="ECO:0000256" key="2">
    <source>
        <dbReference type="PROSITE-ProRule" id="PRU00169"/>
    </source>
</evidence>
<dbReference type="InterPro" id="IPR001789">
    <property type="entry name" value="Sig_transdc_resp-reg_receiver"/>
</dbReference>
<dbReference type="SUPFAM" id="SSF109604">
    <property type="entry name" value="HD-domain/PDEase-like"/>
    <property type="match status" value="1"/>
</dbReference>
<evidence type="ECO:0000313" key="6">
    <source>
        <dbReference type="Proteomes" id="UP000318242"/>
    </source>
</evidence>
<dbReference type="Pfam" id="PF13487">
    <property type="entry name" value="HD_5"/>
    <property type="match status" value="1"/>
</dbReference>
<feature type="modified residue" description="4-aspartylphosphate" evidence="2">
    <location>
        <position position="65"/>
    </location>
</feature>
<proteinExistence type="predicted"/>
<dbReference type="CDD" id="cd00077">
    <property type="entry name" value="HDc"/>
    <property type="match status" value="1"/>
</dbReference>
<organism evidence="5 6">
    <name type="scientific">Vibrio comitans NBRC 102076</name>
    <dbReference type="NCBI Taxonomy" id="1219078"/>
    <lineage>
        <taxon>Bacteria</taxon>
        <taxon>Pseudomonadati</taxon>
        <taxon>Pseudomonadota</taxon>
        <taxon>Gammaproteobacteria</taxon>
        <taxon>Vibrionales</taxon>
        <taxon>Vibrionaceae</taxon>
        <taxon>Vibrio</taxon>
    </lineage>
</organism>
<dbReference type="GO" id="GO:0009214">
    <property type="term" value="P:cyclic nucleotide catabolic process"/>
    <property type="evidence" value="ECO:0007669"/>
    <property type="project" value="UniProtKB-ARBA"/>
</dbReference>
<dbReference type="GO" id="GO:0000160">
    <property type="term" value="P:phosphorelay signal transduction system"/>
    <property type="evidence" value="ECO:0007669"/>
    <property type="project" value="InterPro"/>
</dbReference>
<protein>
    <submittedName>
        <fullName evidence="5">Two-component system response regulator</fullName>
    </submittedName>
</protein>
<feature type="domain" description="Response regulatory" evidence="3">
    <location>
        <begin position="16"/>
        <end position="132"/>
    </location>
</feature>
<dbReference type="EMBL" id="BJLH01000016">
    <property type="protein sequence ID" value="GEA62038.1"/>
    <property type="molecule type" value="Genomic_DNA"/>
</dbReference>
<keyword evidence="1" id="KW-0378">Hydrolase</keyword>
<dbReference type="InterPro" id="IPR037522">
    <property type="entry name" value="HD_GYP_dom"/>
</dbReference>
<dbReference type="OrthoDB" id="6210373at2"/>
<comment type="caution">
    <text evidence="5">The sequence shown here is derived from an EMBL/GenBank/DDBJ whole genome shotgun (WGS) entry which is preliminary data.</text>
</comment>
<dbReference type="PANTHER" id="PTHR45228">
    <property type="entry name" value="CYCLIC DI-GMP PHOSPHODIESTERASE TM_0186-RELATED"/>
    <property type="match status" value="1"/>
</dbReference>
<name>A0A4Y3ITA9_9VIBR</name>
<dbReference type="GO" id="GO:0004112">
    <property type="term" value="F:cyclic-nucleotide phosphodiesterase activity"/>
    <property type="evidence" value="ECO:0007669"/>
    <property type="project" value="UniProtKB-ARBA"/>
</dbReference>